<dbReference type="RefSeq" id="WP_190926635.1">
    <property type="nucleotide sequence ID" value="NZ_JACXJA010000008.1"/>
</dbReference>
<reference evidence="2" key="1">
    <citation type="submission" date="2020-09" db="EMBL/GenBank/DDBJ databases">
        <title>A novel bacterium of genus Paenibacillus, isolated from South China Sea.</title>
        <authorList>
            <person name="Huang H."/>
            <person name="Mo K."/>
            <person name="Hu Y."/>
        </authorList>
    </citation>
    <scope>NUCLEOTIDE SEQUENCE</scope>
    <source>
        <strain evidence="2">IB182363</strain>
    </source>
</reference>
<feature type="region of interest" description="Disordered" evidence="1">
    <location>
        <begin position="32"/>
        <end position="65"/>
    </location>
</feature>
<protein>
    <submittedName>
        <fullName evidence="2">Uncharacterized protein</fullName>
    </submittedName>
</protein>
<dbReference type="Proteomes" id="UP000639396">
    <property type="component" value="Unassembled WGS sequence"/>
</dbReference>
<sequence length="65" mass="7298">MVRIRFESIRIDELTDSSSVNTGINVIIGRTSREEVSESRGSFDGTRNQAHGGIHIQKKRPQRSS</sequence>
<evidence type="ECO:0000313" key="2">
    <source>
        <dbReference type="EMBL" id="MBD2862073.1"/>
    </source>
</evidence>
<name>A0A927C8J2_9BACL</name>
<evidence type="ECO:0000313" key="3">
    <source>
        <dbReference type="Proteomes" id="UP000639396"/>
    </source>
</evidence>
<gene>
    <name evidence="2" type="ORF">IDH45_08775</name>
</gene>
<dbReference type="EMBL" id="JACXJA010000008">
    <property type="protein sequence ID" value="MBD2862073.1"/>
    <property type="molecule type" value="Genomic_DNA"/>
</dbReference>
<feature type="compositionally biased region" description="Basic residues" evidence="1">
    <location>
        <begin position="56"/>
        <end position="65"/>
    </location>
</feature>
<organism evidence="2 3">
    <name type="scientific">Paenibacillus oceani</name>
    <dbReference type="NCBI Taxonomy" id="2772510"/>
    <lineage>
        <taxon>Bacteria</taxon>
        <taxon>Bacillati</taxon>
        <taxon>Bacillota</taxon>
        <taxon>Bacilli</taxon>
        <taxon>Bacillales</taxon>
        <taxon>Paenibacillaceae</taxon>
        <taxon>Paenibacillus</taxon>
    </lineage>
</organism>
<keyword evidence="3" id="KW-1185">Reference proteome</keyword>
<dbReference type="AlphaFoldDB" id="A0A927C8J2"/>
<comment type="caution">
    <text evidence="2">The sequence shown here is derived from an EMBL/GenBank/DDBJ whole genome shotgun (WGS) entry which is preliminary data.</text>
</comment>
<proteinExistence type="predicted"/>
<accession>A0A927C8J2</accession>
<evidence type="ECO:0000256" key="1">
    <source>
        <dbReference type="SAM" id="MobiDB-lite"/>
    </source>
</evidence>